<sequence>MADSKFPVPEDGASNPVRVDATDLAILAELGQDARVANNVLAARVGLAPSTCLGRVRALQARGIIQGYEARINEKLLGVSVNAMISIVVAAHARDRMLPSAQALGALPQVRDVFVLGGTPDLLVRVATSTIDELRDFVARHLGANPAFSSTQTSIIFEHLR</sequence>
<dbReference type="Pfam" id="PF01037">
    <property type="entry name" value="AsnC_trans_reg"/>
    <property type="match status" value="1"/>
</dbReference>
<dbReference type="InterPro" id="IPR000485">
    <property type="entry name" value="AsnC-type_HTH_dom"/>
</dbReference>
<dbReference type="SUPFAM" id="SSF46785">
    <property type="entry name" value="Winged helix' DNA-binding domain"/>
    <property type="match status" value="1"/>
</dbReference>
<dbReference type="InterPro" id="IPR036390">
    <property type="entry name" value="WH_DNA-bd_sf"/>
</dbReference>
<dbReference type="Gene3D" id="1.10.10.10">
    <property type="entry name" value="Winged helix-like DNA-binding domain superfamily/Winged helix DNA-binding domain"/>
    <property type="match status" value="1"/>
</dbReference>
<keyword evidence="6" id="KW-1185">Reference proteome</keyword>
<gene>
    <name evidence="5" type="ORF">GcLGCM259_0193</name>
</gene>
<proteinExistence type="predicted"/>
<name>A0A5B7WQ19_9MICC</name>
<protein>
    <submittedName>
        <fullName evidence="5">AsnC family transcriptional regulator</fullName>
    </submittedName>
</protein>
<evidence type="ECO:0000259" key="4">
    <source>
        <dbReference type="PROSITE" id="PS50956"/>
    </source>
</evidence>
<evidence type="ECO:0000256" key="1">
    <source>
        <dbReference type="ARBA" id="ARBA00023015"/>
    </source>
</evidence>
<dbReference type="KEGG" id="gcr:GcLGCM259_0193"/>
<dbReference type="Pfam" id="PF13412">
    <property type="entry name" value="HTH_24"/>
    <property type="match status" value="1"/>
</dbReference>
<dbReference type="SUPFAM" id="SSF54909">
    <property type="entry name" value="Dimeric alpha+beta barrel"/>
    <property type="match status" value="1"/>
</dbReference>
<dbReference type="InterPro" id="IPR019888">
    <property type="entry name" value="Tscrpt_reg_AsnC-like"/>
</dbReference>
<dbReference type="PRINTS" id="PR00033">
    <property type="entry name" value="HTHASNC"/>
</dbReference>
<evidence type="ECO:0000256" key="3">
    <source>
        <dbReference type="ARBA" id="ARBA00023163"/>
    </source>
</evidence>
<evidence type="ECO:0000313" key="5">
    <source>
        <dbReference type="EMBL" id="QCY45977.1"/>
    </source>
</evidence>
<dbReference type="InterPro" id="IPR011008">
    <property type="entry name" value="Dimeric_a/b-barrel"/>
</dbReference>
<dbReference type="Proteomes" id="UP000307000">
    <property type="component" value="Chromosome"/>
</dbReference>
<dbReference type="InterPro" id="IPR019887">
    <property type="entry name" value="Tscrpt_reg_AsnC/Lrp_C"/>
</dbReference>
<dbReference type="AlphaFoldDB" id="A0A5B7WQ19"/>
<dbReference type="PANTHER" id="PTHR30154:SF34">
    <property type="entry name" value="TRANSCRIPTIONAL REGULATOR AZLB"/>
    <property type="match status" value="1"/>
</dbReference>
<reference evidence="5 6" key="1">
    <citation type="submission" date="2018-12" db="EMBL/GenBank/DDBJ databases">
        <title>Complete Genome Sequence of Glutamicibacter creatinolyticus strain LGCM259,isolated from an abscess of a 12-year-old mare in Italy.</title>
        <authorList>
            <person name="Santos R.G."/>
            <person name="Silva A.L."/>
            <person name="Seyffert N."/>
            <person name="Castro T.L.P."/>
            <person name="Attili A.R."/>
            <person name="Rifici C."/>
            <person name="Mazzullo G."/>
            <person name="Brenig B."/>
            <person name="Venanzi F."/>
            <person name="Azevedo V."/>
        </authorList>
    </citation>
    <scope>NUCLEOTIDE SEQUENCE [LARGE SCALE GENOMIC DNA]</scope>
    <source>
        <strain evidence="5 6">LGCM 259</strain>
    </source>
</reference>
<dbReference type="GO" id="GO:0005829">
    <property type="term" value="C:cytosol"/>
    <property type="evidence" value="ECO:0007669"/>
    <property type="project" value="TreeGrafter"/>
</dbReference>
<evidence type="ECO:0000256" key="2">
    <source>
        <dbReference type="ARBA" id="ARBA00023125"/>
    </source>
</evidence>
<evidence type="ECO:0000313" key="6">
    <source>
        <dbReference type="Proteomes" id="UP000307000"/>
    </source>
</evidence>
<dbReference type="SMART" id="SM00344">
    <property type="entry name" value="HTH_ASNC"/>
    <property type="match status" value="1"/>
</dbReference>
<dbReference type="PROSITE" id="PS50956">
    <property type="entry name" value="HTH_ASNC_2"/>
    <property type="match status" value="1"/>
</dbReference>
<dbReference type="GO" id="GO:0043200">
    <property type="term" value="P:response to amino acid"/>
    <property type="evidence" value="ECO:0007669"/>
    <property type="project" value="TreeGrafter"/>
</dbReference>
<feature type="domain" description="HTH asnC-type" evidence="4">
    <location>
        <begin position="19"/>
        <end position="80"/>
    </location>
</feature>
<dbReference type="PANTHER" id="PTHR30154">
    <property type="entry name" value="LEUCINE-RESPONSIVE REGULATORY PROTEIN"/>
    <property type="match status" value="1"/>
</dbReference>
<dbReference type="EMBL" id="CP034412">
    <property type="protein sequence ID" value="QCY45977.1"/>
    <property type="molecule type" value="Genomic_DNA"/>
</dbReference>
<dbReference type="Gene3D" id="3.30.70.920">
    <property type="match status" value="1"/>
</dbReference>
<organism evidence="5 6">
    <name type="scientific">Glutamicibacter creatinolyticus</name>
    <dbReference type="NCBI Taxonomy" id="162496"/>
    <lineage>
        <taxon>Bacteria</taxon>
        <taxon>Bacillati</taxon>
        <taxon>Actinomycetota</taxon>
        <taxon>Actinomycetes</taxon>
        <taxon>Micrococcales</taxon>
        <taxon>Micrococcaceae</taxon>
        <taxon>Glutamicibacter</taxon>
    </lineage>
</organism>
<keyword evidence="3" id="KW-0804">Transcription</keyword>
<dbReference type="InterPro" id="IPR036388">
    <property type="entry name" value="WH-like_DNA-bd_sf"/>
</dbReference>
<dbReference type="RefSeq" id="WP_246049671.1">
    <property type="nucleotide sequence ID" value="NZ_BAAAGL010000009.1"/>
</dbReference>
<keyword evidence="1" id="KW-0805">Transcription regulation</keyword>
<dbReference type="GO" id="GO:0043565">
    <property type="term" value="F:sequence-specific DNA binding"/>
    <property type="evidence" value="ECO:0007669"/>
    <property type="project" value="InterPro"/>
</dbReference>
<keyword evidence="2" id="KW-0238">DNA-binding</keyword>
<accession>A0A5B7WQ19</accession>